<accession>A0A7X3CTV8</accession>
<proteinExistence type="predicted"/>
<dbReference type="EMBL" id="WNZX01000013">
    <property type="protein sequence ID" value="MUG72116.1"/>
    <property type="molecule type" value="Genomic_DNA"/>
</dbReference>
<dbReference type="RefSeq" id="WP_127609914.1">
    <property type="nucleotide sequence ID" value="NZ_JARTHJ010000032.1"/>
</dbReference>
<evidence type="ECO:0000259" key="2">
    <source>
        <dbReference type="Pfam" id="PF13349"/>
    </source>
</evidence>
<reference evidence="3 4" key="1">
    <citation type="submission" date="2019-11" db="EMBL/GenBank/DDBJ databases">
        <title>Draft genome sequences of five Paenibacillus species of dairy origin.</title>
        <authorList>
            <person name="Olajide A.M."/>
            <person name="Chen S."/>
            <person name="Lapointe G."/>
        </authorList>
    </citation>
    <scope>NUCLEOTIDE SEQUENCE [LARGE SCALE GENOMIC DNA]</scope>
    <source>
        <strain evidence="3 4">2CS3</strain>
    </source>
</reference>
<organism evidence="3 4">
    <name type="scientific">Paenibacillus validus</name>
    <dbReference type="NCBI Taxonomy" id="44253"/>
    <lineage>
        <taxon>Bacteria</taxon>
        <taxon>Bacillati</taxon>
        <taxon>Bacillota</taxon>
        <taxon>Bacilli</taxon>
        <taxon>Bacillales</taxon>
        <taxon>Paenibacillaceae</taxon>
        <taxon>Paenibacillus</taxon>
    </lineage>
</organism>
<keyword evidence="1" id="KW-1133">Transmembrane helix</keyword>
<evidence type="ECO:0000313" key="4">
    <source>
        <dbReference type="Proteomes" id="UP000450917"/>
    </source>
</evidence>
<evidence type="ECO:0000256" key="1">
    <source>
        <dbReference type="SAM" id="Phobius"/>
    </source>
</evidence>
<feature type="transmembrane region" description="Helical" evidence="1">
    <location>
        <begin position="63"/>
        <end position="82"/>
    </location>
</feature>
<feature type="transmembrane region" description="Helical" evidence="1">
    <location>
        <begin position="38"/>
        <end position="56"/>
    </location>
</feature>
<keyword evidence="1" id="KW-0812">Transmembrane</keyword>
<protein>
    <submittedName>
        <fullName evidence="3">DUF4097 family beta strand repeat protein</fullName>
    </submittedName>
</protein>
<feature type="domain" description="DUF4097" evidence="2">
    <location>
        <begin position="207"/>
        <end position="411"/>
    </location>
</feature>
<dbReference type="Proteomes" id="UP000450917">
    <property type="component" value="Unassembled WGS sequence"/>
</dbReference>
<evidence type="ECO:0000313" key="3">
    <source>
        <dbReference type="EMBL" id="MUG72116.1"/>
    </source>
</evidence>
<dbReference type="InterPro" id="IPR025164">
    <property type="entry name" value="Toastrack_DUF4097"/>
</dbReference>
<keyword evidence="1" id="KW-0472">Membrane</keyword>
<dbReference type="AlphaFoldDB" id="A0A7X3CTV8"/>
<sequence length="419" mass="45454">MLKVGRYTAALILVLVGGAVIADKLTDAGLASRLLDWWPALFIMLGLEYIFYNMRYGDGSRPLRLDIGGLVFAVVVSAVVLFSTQTTDIFKRFEGLKGFEGIHIGDVIEGFRDGKRFDKGVTKIPMPSDVDNVKIDNTNGNIMVKPGSVDQVEIDLTVYVNTDSDSEAQEIAEASTIEHTLNGSTLDIRTVPKEYGTGFIGKRKPRMDLTITVPSHHPTSMSLYLKNGIIEAAQLPIKQSFSAESTNGRIVITELEGEIHLKTTNGEVKSAKTRGEISLETTNGRLELTDHRGDARLESNNGELVVNRHTGGLEAETTNGSISADGAFKQLKTETTNGKVHIVSSQVEGDWDVKTSHGDIELKLPRSGNYRVNGEADQGTVHTDLPLTVEKKTIHGTIGSGAHTIHIETNSSLSVKASD</sequence>
<name>A0A7X3CTV8_9BACL</name>
<comment type="caution">
    <text evidence="3">The sequence shown here is derived from an EMBL/GenBank/DDBJ whole genome shotgun (WGS) entry which is preliminary data.</text>
</comment>
<dbReference type="Pfam" id="PF13349">
    <property type="entry name" value="DUF4097"/>
    <property type="match status" value="1"/>
</dbReference>
<gene>
    <name evidence="3" type="ORF">GNP93_15700</name>
</gene>
<keyword evidence="4" id="KW-1185">Reference proteome</keyword>